<dbReference type="RefSeq" id="WP_012945395.1">
    <property type="nucleotide sequence ID" value="NC_013744.1"/>
</dbReference>
<keyword evidence="4" id="KW-1185">Reference proteome</keyword>
<dbReference type="GeneID" id="8744965"/>
<feature type="compositionally biased region" description="Gly residues" evidence="1">
    <location>
        <begin position="1"/>
        <end position="22"/>
    </location>
</feature>
<evidence type="ECO:0000256" key="2">
    <source>
        <dbReference type="SAM" id="Phobius"/>
    </source>
</evidence>
<feature type="region of interest" description="Disordered" evidence="1">
    <location>
        <begin position="1"/>
        <end position="40"/>
    </location>
</feature>
<keyword evidence="3" id="KW-0614">Plasmid</keyword>
<dbReference type="EMBL" id="CP001861">
    <property type="protein sequence ID" value="ADB63151.1"/>
    <property type="molecule type" value="Genomic_DNA"/>
</dbReference>
<keyword evidence="2" id="KW-1133">Transmembrane helix</keyword>
<accession>D2S1A4</accession>
<evidence type="ECO:0000313" key="3">
    <source>
        <dbReference type="EMBL" id="ADB63151.1"/>
    </source>
</evidence>
<proteinExistence type="predicted"/>
<geneLocation type="plasmid" evidence="3 4">
    <name>pHTUR01</name>
</geneLocation>
<protein>
    <submittedName>
        <fullName evidence="3">Uncharacterized protein</fullName>
    </submittedName>
</protein>
<name>D2S1A4_HALTV</name>
<evidence type="ECO:0000313" key="4">
    <source>
        <dbReference type="Proteomes" id="UP000001903"/>
    </source>
</evidence>
<dbReference type="Proteomes" id="UP000001903">
    <property type="component" value="Plasmid pHTUR01"/>
</dbReference>
<keyword evidence="2" id="KW-0472">Membrane</keyword>
<gene>
    <name evidence="3" type="ordered locus">Htur_4337</name>
</gene>
<dbReference type="OrthoDB" id="184668at2157"/>
<sequence length="100" mass="10484">MDGDGGGMDSGGMSGGGIGGMDVTGIESTDRDSPDSAESVLQSMGYRDSGVGMERRDENSTDSWTSDLRTVMILAVVGFFGVCFVYFLLTGILAMFGVYL</sequence>
<dbReference type="HOGENOM" id="CLU_2299283_0_0_2"/>
<keyword evidence="2" id="KW-0812">Transmembrane</keyword>
<feature type="transmembrane region" description="Helical" evidence="2">
    <location>
        <begin position="71"/>
        <end position="99"/>
    </location>
</feature>
<reference evidence="3 4" key="1">
    <citation type="journal article" date="2010" name="Stand. Genomic Sci.">
        <title>Complete genome sequence of Haloterrigena turkmenica type strain (4k).</title>
        <authorList>
            <person name="Saunders E."/>
            <person name="Tindall B.J."/>
            <person name="Fahnrich R."/>
            <person name="Lapidus A."/>
            <person name="Copeland A."/>
            <person name="Del Rio T.G."/>
            <person name="Lucas S."/>
            <person name="Chen F."/>
            <person name="Tice H."/>
            <person name="Cheng J.F."/>
            <person name="Han C."/>
            <person name="Detter J.C."/>
            <person name="Bruce D."/>
            <person name="Goodwin L."/>
            <person name="Chain P."/>
            <person name="Pitluck S."/>
            <person name="Pati A."/>
            <person name="Ivanova N."/>
            <person name="Mavromatis K."/>
            <person name="Chen A."/>
            <person name="Palaniappan K."/>
            <person name="Land M."/>
            <person name="Hauser L."/>
            <person name="Chang Y.J."/>
            <person name="Jeffries C.D."/>
            <person name="Brettin T."/>
            <person name="Rohde M."/>
            <person name="Goker M."/>
            <person name="Bristow J."/>
            <person name="Eisen J.A."/>
            <person name="Markowitz V."/>
            <person name="Hugenholtz P."/>
            <person name="Klenk H.P."/>
            <person name="Kyrpides N.C."/>
        </authorList>
    </citation>
    <scope>NUCLEOTIDE SEQUENCE [LARGE SCALE GENOMIC DNA]</scope>
    <source>
        <strain evidence="4">ATCC 51198 / DSM 5511 / JCM 9101 / NCIMB 13204 / VKM B-1734 / 4k</strain>
    </source>
</reference>
<dbReference type="KEGG" id="htu:Htur_4337"/>
<dbReference type="AlphaFoldDB" id="D2S1A4"/>
<evidence type="ECO:0000256" key="1">
    <source>
        <dbReference type="SAM" id="MobiDB-lite"/>
    </source>
</evidence>
<organism evidence="3 4">
    <name type="scientific">Haloterrigena turkmenica (strain ATCC 51198 / DSM 5511 / JCM 9101 / NCIMB 13204 / VKM B-1734 / 4k)</name>
    <name type="common">Halococcus turkmenicus</name>
    <dbReference type="NCBI Taxonomy" id="543526"/>
    <lineage>
        <taxon>Archaea</taxon>
        <taxon>Methanobacteriati</taxon>
        <taxon>Methanobacteriota</taxon>
        <taxon>Stenosarchaea group</taxon>
        <taxon>Halobacteria</taxon>
        <taxon>Halobacteriales</taxon>
        <taxon>Natrialbaceae</taxon>
        <taxon>Haloterrigena</taxon>
    </lineage>
</organism>